<sequence>MHPNETKAFPLTAFFDQNPEVSLIRLQWQDYAGVMRAIVYPEATVIQFIAEGKPFEAVPAAMNHTVDGSVLPLTPHDGNHRFLPDWSSIRQTPDLKTATVMCASEYVKPGAPTTRGLCPRQNLLAAKLHLEAELG</sequence>
<dbReference type="Gene3D" id="3.10.20.70">
    <property type="entry name" value="Glutamine synthetase, N-terminal domain"/>
    <property type="match status" value="1"/>
</dbReference>
<dbReference type="SUPFAM" id="SSF54368">
    <property type="entry name" value="Glutamine synthetase, N-terminal domain"/>
    <property type="match status" value="1"/>
</dbReference>
<gene>
    <name evidence="1" type="ORF">N7450_001091</name>
</gene>
<keyword evidence="2" id="KW-1185">Reference proteome</keyword>
<dbReference type="Proteomes" id="UP001216150">
    <property type="component" value="Unassembled WGS sequence"/>
</dbReference>
<dbReference type="EMBL" id="JAQJAC010000001">
    <property type="protein sequence ID" value="KAJ5600024.1"/>
    <property type="molecule type" value="Genomic_DNA"/>
</dbReference>
<dbReference type="AlphaFoldDB" id="A0AAD6E3W2"/>
<evidence type="ECO:0000313" key="2">
    <source>
        <dbReference type="Proteomes" id="UP001216150"/>
    </source>
</evidence>
<name>A0AAD6E3W2_9EURO</name>
<reference evidence="1 2" key="1">
    <citation type="journal article" date="2023" name="IMA Fungus">
        <title>Comparative genomic study of the Penicillium genus elucidates a diverse pangenome and 15 lateral gene transfer events.</title>
        <authorList>
            <person name="Petersen C."/>
            <person name="Sorensen T."/>
            <person name="Nielsen M.R."/>
            <person name="Sondergaard T.E."/>
            <person name="Sorensen J.L."/>
            <person name="Fitzpatrick D.A."/>
            <person name="Frisvad J.C."/>
            <person name="Nielsen K.L."/>
        </authorList>
    </citation>
    <scope>NUCLEOTIDE SEQUENCE [LARGE SCALE GENOMIC DNA]</scope>
    <source>
        <strain evidence="1 2">IBT 29057</strain>
    </source>
</reference>
<dbReference type="GO" id="GO:0006542">
    <property type="term" value="P:glutamine biosynthetic process"/>
    <property type="evidence" value="ECO:0007669"/>
    <property type="project" value="InterPro"/>
</dbReference>
<accession>A0AAD6E3W2</accession>
<proteinExistence type="predicted"/>
<dbReference type="GO" id="GO:0004356">
    <property type="term" value="F:glutamine synthetase activity"/>
    <property type="evidence" value="ECO:0007669"/>
    <property type="project" value="InterPro"/>
</dbReference>
<dbReference type="InterPro" id="IPR036651">
    <property type="entry name" value="Gln_synt_N_sf"/>
</dbReference>
<protein>
    <submittedName>
        <fullName evidence="1">Glutamine synthetase</fullName>
    </submittedName>
</protein>
<evidence type="ECO:0000313" key="1">
    <source>
        <dbReference type="EMBL" id="KAJ5600024.1"/>
    </source>
</evidence>
<comment type="caution">
    <text evidence="1">The sequence shown here is derived from an EMBL/GenBank/DDBJ whole genome shotgun (WGS) entry which is preliminary data.</text>
</comment>
<organism evidence="1 2">
    <name type="scientific">Penicillium hetheringtonii</name>
    <dbReference type="NCBI Taxonomy" id="911720"/>
    <lineage>
        <taxon>Eukaryota</taxon>
        <taxon>Fungi</taxon>
        <taxon>Dikarya</taxon>
        <taxon>Ascomycota</taxon>
        <taxon>Pezizomycotina</taxon>
        <taxon>Eurotiomycetes</taxon>
        <taxon>Eurotiomycetidae</taxon>
        <taxon>Eurotiales</taxon>
        <taxon>Aspergillaceae</taxon>
        <taxon>Penicillium</taxon>
    </lineage>
</organism>